<dbReference type="Gene3D" id="3.20.20.80">
    <property type="entry name" value="Glycosidases"/>
    <property type="match status" value="1"/>
</dbReference>
<evidence type="ECO:0000256" key="1">
    <source>
        <dbReference type="SAM" id="MobiDB-lite"/>
    </source>
</evidence>
<feature type="compositionally biased region" description="Low complexity" evidence="1">
    <location>
        <begin position="47"/>
        <end position="60"/>
    </location>
</feature>
<evidence type="ECO:0000256" key="2">
    <source>
        <dbReference type="SAM" id="SignalP"/>
    </source>
</evidence>
<accession>A0A165MIA9</accession>
<protein>
    <recommendedName>
        <fullName evidence="5">Chitinase</fullName>
    </recommendedName>
</protein>
<organism evidence="3 4">
    <name type="scientific">Exidia glandulosa HHB12029</name>
    <dbReference type="NCBI Taxonomy" id="1314781"/>
    <lineage>
        <taxon>Eukaryota</taxon>
        <taxon>Fungi</taxon>
        <taxon>Dikarya</taxon>
        <taxon>Basidiomycota</taxon>
        <taxon>Agaricomycotina</taxon>
        <taxon>Agaricomycetes</taxon>
        <taxon>Auriculariales</taxon>
        <taxon>Exidiaceae</taxon>
        <taxon>Exidia</taxon>
    </lineage>
</organism>
<dbReference type="Proteomes" id="UP000077266">
    <property type="component" value="Unassembled WGS sequence"/>
</dbReference>
<keyword evidence="4" id="KW-1185">Reference proteome</keyword>
<evidence type="ECO:0000313" key="3">
    <source>
        <dbReference type="EMBL" id="KZV99306.1"/>
    </source>
</evidence>
<name>A0A165MIA9_EXIGL</name>
<dbReference type="InParanoid" id="A0A165MIA9"/>
<reference evidence="3 4" key="1">
    <citation type="journal article" date="2016" name="Mol. Biol. Evol.">
        <title>Comparative Genomics of Early-Diverging Mushroom-Forming Fungi Provides Insights into the Origins of Lignocellulose Decay Capabilities.</title>
        <authorList>
            <person name="Nagy L.G."/>
            <person name="Riley R."/>
            <person name="Tritt A."/>
            <person name="Adam C."/>
            <person name="Daum C."/>
            <person name="Floudas D."/>
            <person name="Sun H."/>
            <person name="Yadav J.S."/>
            <person name="Pangilinan J."/>
            <person name="Larsson K.H."/>
            <person name="Matsuura K."/>
            <person name="Barry K."/>
            <person name="Labutti K."/>
            <person name="Kuo R."/>
            <person name="Ohm R.A."/>
            <person name="Bhattacharya S.S."/>
            <person name="Shirouzu T."/>
            <person name="Yoshinaga Y."/>
            <person name="Martin F.M."/>
            <person name="Grigoriev I.V."/>
            <person name="Hibbett D.S."/>
        </authorList>
    </citation>
    <scope>NUCLEOTIDE SEQUENCE [LARGE SCALE GENOMIC DNA]</scope>
    <source>
        <strain evidence="3 4">HHB12029</strain>
    </source>
</reference>
<evidence type="ECO:0008006" key="5">
    <source>
        <dbReference type="Google" id="ProtNLM"/>
    </source>
</evidence>
<dbReference type="AlphaFoldDB" id="A0A165MIA9"/>
<feature type="region of interest" description="Disordered" evidence="1">
    <location>
        <begin position="45"/>
        <end position="67"/>
    </location>
</feature>
<dbReference type="EMBL" id="KV425911">
    <property type="protein sequence ID" value="KZV99306.1"/>
    <property type="molecule type" value="Genomic_DNA"/>
</dbReference>
<sequence length="428" mass="47534">MSSTPGRLTLLTAHIFALLGPSAAWQSGWSWSMVNTTINPPPPMWGSSSMRRPRSTPSHSFAGSFTPETTSDDYVPLSAVPDIYDVINMDNTEFDDDPSSPTYGGVKFGTCLLAACVNATTSEVDFKVVVKDKLNKRKRVQLTVYWNFGDHVDETAQDKYFDTVTSIIDEYRFNGLALDLSEFPIQKIPAMDVDDDDYTRPTTPFVVDYISTLRRIKARYDDFTLSFLLTSSAFQGSADVYGYHRTGAYLPLIHAFRADVSSICVHHFDPSNDFRDRDGVRVLDNSSDYWVAMLDRPLAGFTVVGKWFPPFPASQVIVGARDLKVDAVRSNVLIGLQCVTMGQGCEGVRIQGGPFPDLLGAAMYTIREDESSGGQFRQVIPTFFDGIVPLSTSKPFINVSAFNVFYVDIFYVNADSFTNRSPQLLDGE</sequence>
<feature type="signal peptide" evidence="2">
    <location>
        <begin position="1"/>
        <end position="24"/>
    </location>
</feature>
<dbReference type="InterPro" id="IPR017853">
    <property type="entry name" value="GH"/>
</dbReference>
<feature type="chain" id="PRO_5007862432" description="Chitinase" evidence="2">
    <location>
        <begin position="25"/>
        <end position="428"/>
    </location>
</feature>
<dbReference type="SUPFAM" id="SSF51445">
    <property type="entry name" value="(Trans)glycosidases"/>
    <property type="match status" value="1"/>
</dbReference>
<gene>
    <name evidence="3" type="ORF">EXIGLDRAFT_831637</name>
</gene>
<keyword evidence="2" id="KW-0732">Signal</keyword>
<evidence type="ECO:0000313" key="4">
    <source>
        <dbReference type="Proteomes" id="UP000077266"/>
    </source>
</evidence>
<proteinExistence type="predicted"/>